<dbReference type="Pfam" id="PF00196">
    <property type="entry name" value="GerE"/>
    <property type="match status" value="1"/>
</dbReference>
<dbReference type="PRINTS" id="PR00038">
    <property type="entry name" value="HTHLUXR"/>
</dbReference>
<dbReference type="InterPro" id="IPR000792">
    <property type="entry name" value="Tscrpt_reg_LuxR_C"/>
</dbReference>
<dbReference type="GO" id="GO:0003677">
    <property type="term" value="F:DNA binding"/>
    <property type="evidence" value="ECO:0007669"/>
    <property type="project" value="UniProtKB-KW"/>
</dbReference>
<evidence type="ECO:0000259" key="5">
    <source>
        <dbReference type="PROSITE" id="PS50110"/>
    </source>
</evidence>
<dbReference type="PANTHER" id="PTHR45566">
    <property type="entry name" value="HTH-TYPE TRANSCRIPTIONAL REGULATOR YHJB-RELATED"/>
    <property type="match status" value="1"/>
</dbReference>
<dbReference type="InterPro" id="IPR058245">
    <property type="entry name" value="NreC/VraR/RcsB-like_REC"/>
</dbReference>
<dbReference type="InterPro" id="IPR051015">
    <property type="entry name" value="EvgA-like"/>
</dbReference>
<dbReference type="PROSITE" id="PS50110">
    <property type="entry name" value="RESPONSE_REGULATORY"/>
    <property type="match status" value="1"/>
</dbReference>
<protein>
    <submittedName>
        <fullName evidence="6">DNA-binding NarL/FixJ family response regulator</fullName>
    </submittedName>
</protein>
<dbReference type="SMART" id="SM00421">
    <property type="entry name" value="HTH_LUXR"/>
    <property type="match status" value="1"/>
</dbReference>
<sequence length="186" mass="20578">MIIAAEADMETVAQASTAEEALQEYRRTRPDVILMDQRLPGASGTEALIAIRSEFPHAKIMMLTTSSGDIEIQRALRAGATAYVLKSTPKNELLRIIRTVSMGRKHIPSDVGSSLAEHMGQEDLTPRELEVLELIREGNKNKQIADQLGISETTVNFHIKNIVDKLQANDRTHAVTIALRRGLLQI</sequence>
<dbReference type="GO" id="GO:0006355">
    <property type="term" value="P:regulation of DNA-templated transcription"/>
    <property type="evidence" value="ECO:0007669"/>
    <property type="project" value="InterPro"/>
</dbReference>
<dbReference type="AlphaFoldDB" id="A0A7W7ZUC2"/>
<dbReference type="PANTHER" id="PTHR45566:SF2">
    <property type="entry name" value="NARL SUBFAMILY"/>
    <property type="match status" value="1"/>
</dbReference>
<evidence type="ECO:0000256" key="1">
    <source>
        <dbReference type="ARBA" id="ARBA00022553"/>
    </source>
</evidence>
<accession>A0A7W7ZUC2</accession>
<dbReference type="CDD" id="cd17535">
    <property type="entry name" value="REC_NarL-like"/>
    <property type="match status" value="1"/>
</dbReference>
<dbReference type="InterPro" id="IPR011006">
    <property type="entry name" value="CheY-like_superfamily"/>
</dbReference>
<evidence type="ECO:0000256" key="2">
    <source>
        <dbReference type="ARBA" id="ARBA00023125"/>
    </source>
</evidence>
<feature type="domain" description="Response regulatory" evidence="5">
    <location>
        <begin position="1"/>
        <end position="101"/>
    </location>
</feature>
<dbReference type="InterPro" id="IPR016032">
    <property type="entry name" value="Sig_transdc_resp-reg_C-effctor"/>
</dbReference>
<dbReference type="CDD" id="cd06170">
    <property type="entry name" value="LuxR_C_like"/>
    <property type="match status" value="1"/>
</dbReference>
<reference evidence="6 7" key="1">
    <citation type="submission" date="2020-08" db="EMBL/GenBank/DDBJ databases">
        <title>Genomic Encyclopedia of Type Strains, Phase IV (KMG-V): Genome sequencing to study the core and pangenomes of soil and plant-associated prokaryotes.</title>
        <authorList>
            <person name="Whitman W."/>
        </authorList>
    </citation>
    <scope>NUCLEOTIDE SEQUENCE [LARGE SCALE GENOMIC DNA]</scope>
    <source>
        <strain evidence="6 7">X5P3</strain>
    </source>
</reference>
<dbReference type="GO" id="GO:0000160">
    <property type="term" value="P:phosphorelay signal transduction system"/>
    <property type="evidence" value="ECO:0007669"/>
    <property type="project" value="InterPro"/>
</dbReference>
<dbReference type="InterPro" id="IPR001789">
    <property type="entry name" value="Sig_transdc_resp-reg_receiver"/>
</dbReference>
<dbReference type="SUPFAM" id="SSF52172">
    <property type="entry name" value="CheY-like"/>
    <property type="match status" value="1"/>
</dbReference>
<dbReference type="Pfam" id="PF00072">
    <property type="entry name" value="Response_reg"/>
    <property type="match status" value="1"/>
</dbReference>
<feature type="modified residue" description="4-aspartylphosphate" evidence="3">
    <location>
        <position position="36"/>
    </location>
</feature>
<feature type="domain" description="HTH luxR-type" evidence="4">
    <location>
        <begin position="117"/>
        <end position="182"/>
    </location>
</feature>
<gene>
    <name evidence="6" type="ORF">HDF15_004626</name>
</gene>
<dbReference type="PROSITE" id="PS50043">
    <property type="entry name" value="HTH_LUXR_2"/>
    <property type="match status" value="1"/>
</dbReference>
<dbReference type="Proteomes" id="UP000584867">
    <property type="component" value="Unassembled WGS sequence"/>
</dbReference>
<proteinExistence type="predicted"/>
<dbReference type="SUPFAM" id="SSF46894">
    <property type="entry name" value="C-terminal effector domain of the bipartite response regulators"/>
    <property type="match status" value="1"/>
</dbReference>
<name>A0A7W7ZUC2_9BACT</name>
<comment type="caution">
    <text evidence="6">The sequence shown here is derived from an EMBL/GenBank/DDBJ whole genome shotgun (WGS) entry which is preliminary data.</text>
</comment>
<evidence type="ECO:0000313" key="6">
    <source>
        <dbReference type="EMBL" id="MBB5066250.1"/>
    </source>
</evidence>
<evidence type="ECO:0000256" key="3">
    <source>
        <dbReference type="PROSITE-ProRule" id="PRU00169"/>
    </source>
</evidence>
<organism evidence="6 7">
    <name type="scientific">Granulicella mallensis</name>
    <dbReference type="NCBI Taxonomy" id="940614"/>
    <lineage>
        <taxon>Bacteria</taxon>
        <taxon>Pseudomonadati</taxon>
        <taxon>Acidobacteriota</taxon>
        <taxon>Terriglobia</taxon>
        <taxon>Terriglobales</taxon>
        <taxon>Acidobacteriaceae</taxon>
        <taxon>Granulicella</taxon>
    </lineage>
</organism>
<dbReference type="SMART" id="SM00448">
    <property type="entry name" value="REC"/>
    <property type="match status" value="1"/>
</dbReference>
<dbReference type="PROSITE" id="PS00622">
    <property type="entry name" value="HTH_LUXR_1"/>
    <property type="match status" value="1"/>
</dbReference>
<dbReference type="Gene3D" id="3.40.50.2300">
    <property type="match status" value="1"/>
</dbReference>
<keyword evidence="2 6" id="KW-0238">DNA-binding</keyword>
<keyword evidence="1 3" id="KW-0597">Phosphoprotein</keyword>
<evidence type="ECO:0000259" key="4">
    <source>
        <dbReference type="PROSITE" id="PS50043"/>
    </source>
</evidence>
<dbReference type="EMBL" id="JACHIO010000025">
    <property type="protein sequence ID" value="MBB5066250.1"/>
    <property type="molecule type" value="Genomic_DNA"/>
</dbReference>
<evidence type="ECO:0000313" key="7">
    <source>
        <dbReference type="Proteomes" id="UP000584867"/>
    </source>
</evidence>